<accession>A0ACC0JA09</accession>
<proteinExistence type="predicted"/>
<protein>
    <submittedName>
        <fullName evidence="1">Uncharacterized protein</fullName>
    </submittedName>
</protein>
<evidence type="ECO:0000313" key="1">
    <source>
        <dbReference type="EMBL" id="KAI8420965.1"/>
    </source>
</evidence>
<dbReference type="EMBL" id="CM046113">
    <property type="protein sequence ID" value="KAI8420965.1"/>
    <property type="molecule type" value="Genomic_DNA"/>
</dbReference>
<dbReference type="Proteomes" id="UP001064048">
    <property type="component" value="Chromosome 13"/>
</dbReference>
<reference evidence="1 2" key="1">
    <citation type="journal article" date="2022" name="Genome Biol. Evol.">
        <title>The Spruce Budworm Genome: Reconstructing the Evolutionary History of Antifreeze Proteins.</title>
        <authorList>
            <person name="Beliveau C."/>
            <person name="Gagne P."/>
            <person name="Picq S."/>
            <person name="Vernygora O."/>
            <person name="Keeling C.I."/>
            <person name="Pinkney K."/>
            <person name="Doucet D."/>
            <person name="Wen F."/>
            <person name="Johnston J.S."/>
            <person name="Maaroufi H."/>
            <person name="Boyle B."/>
            <person name="Laroche J."/>
            <person name="Dewar K."/>
            <person name="Juretic N."/>
            <person name="Blackburn G."/>
            <person name="Nisole A."/>
            <person name="Brunet B."/>
            <person name="Brandao M."/>
            <person name="Lumley L."/>
            <person name="Duan J."/>
            <person name="Quan G."/>
            <person name="Lucarotti C.J."/>
            <person name="Roe A.D."/>
            <person name="Sperling F.A.H."/>
            <person name="Levesque R.C."/>
            <person name="Cusson M."/>
        </authorList>
    </citation>
    <scope>NUCLEOTIDE SEQUENCE [LARGE SCALE GENOMIC DNA]</scope>
    <source>
        <strain evidence="1">Glfc:IPQL:Cfum</strain>
    </source>
</reference>
<keyword evidence="2" id="KW-1185">Reference proteome</keyword>
<sequence length="211" mass="23665">MKTHGITSTYECQKKSTTGSEKPLLKRIRQETQRDHTTLYLKPLHLTAVTTSVAVTNLMKRALSGMKRRILDDVVPGAALIARVRAHARLTHLPPPPMLGGWRTASLSTSRLNQRARDTDITLLPVASHRKEFEYLVGVVLSARHPVKPISKIQTEIYRCIEKPEKYPIQWWCSGIARGKSFGQDCLCRMELFNGGYGIDGCIFPGLDNTP</sequence>
<name>A0ACC0JA09_CHOFU</name>
<gene>
    <name evidence="1" type="ORF">MSG28_008114</name>
</gene>
<organism evidence="1 2">
    <name type="scientific">Choristoneura fumiferana</name>
    <name type="common">Spruce budworm moth</name>
    <name type="synonym">Archips fumiferana</name>
    <dbReference type="NCBI Taxonomy" id="7141"/>
    <lineage>
        <taxon>Eukaryota</taxon>
        <taxon>Metazoa</taxon>
        <taxon>Ecdysozoa</taxon>
        <taxon>Arthropoda</taxon>
        <taxon>Hexapoda</taxon>
        <taxon>Insecta</taxon>
        <taxon>Pterygota</taxon>
        <taxon>Neoptera</taxon>
        <taxon>Endopterygota</taxon>
        <taxon>Lepidoptera</taxon>
        <taxon>Glossata</taxon>
        <taxon>Ditrysia</taxon>
        <taxon>Tortricoidea</taxon>
        <taxon>Tortricidae</taxon>
        <taxon>Tortricinae</taxon>
        <taxon>Choristoneura</taxon>
    </lineage>
</organism>
<evidence type="ECO:0000313" key="2">
    <source>
        <dbReference type="Proteomes" id="UP001064048"/>
    </source>
</evidence>
<comment type="caution">
    <text evidence="1">The sequence shown here is derived from an EMBL/GenBank/DDBJ whole genome shotgun (WGS) entry which is preliminary data.</text>
</comment>